<dbReference type="GO" id="GO:0016020">
    <property type="term" value="C:membrane"/>
    <property type="evidence" value="ECO:0007669"/>
    <property type="project" value="UniProtKB-SubCell"/>
</dbReference>
<dbReference type="Proteomes" id="UP000242715">
    <property type="component" value="Unassembled WGS sequence"/>
</dbReference>
<evidence type="ECO:0000256" key="5">
    <source>
        <dbReference type="ARBA" id="ARBA00023136"/>
    </source>
</evidence>
<evidence type="ECO:0000256" key="4">
    <source>
        <dbReference type="ARBA" id="ARBA00022989"/>
    </source>
</evidence>
<name>A0A2Z6MDP8_TRISU</name>
<keyword evidence="8" id="KW-1185">Reference proteome</keyword>
<feature type="transmembrane region" description="Helical" evidence="6">
    <location>
        <begin position="205"/>
        <end position="229"/>
    </location>
</feature>
<dbReference type="InterPro" id="IPR002528">
    <property type="entry name" value="MATE_fam"/>
</dbReference>
<evidence type="ECO:0000256" key="6">
    <source>
        <dbReference type="SAM" id="Phobius"/>
    </source>
</evidence>
<feature type="transmembrane region" description="Helical" evidence="6">
    <location>
        <begin position="55"/>
        <end position="79"/>
    </location>
</feature>
<dbReference type="Pfam" id="PF01554">
    <property type="entry name" value="MatE"/>
    <property type="match status" value="1"/>
</dbReference>
<dbReference type="EMBL" id="DF973126">
    <property type="protein sequence ID" value="GAU12839.1"/>
    <property type="molecule type" value="Genomic_DNA"/>
</dbReference>
<dbReference type="GO" id="GO:0015297">
    <property type="term" value="F:antiporter activity"/>
    <property type="evidence" value="ECO:0007669"/>
    <property type="project" value="InterPro"/>
</dbReference>
<dbReference type="NCBIfam" id="TIGR00797">
    <property type="entry name" value="matE"/>
    <property type="match status" value="1"/>
</dbReference>
<evidence type="ECO:0000313" key="8">
    <source>
        <dbReference type="Proteomes" id="UP000242715"/>
    </source>
</evidence>
<feature type="transmembrane region" description="Helical" evidence="6">
    <location>
        <begin position="128"/>
        <end position="156"/>
    </location>
</feature>
<dbReference type="OrthoDB" id="2126698at2759"/>
<dbReference type="PANTHER" id="PTHR11206">
    <property type="entry name" value="MULTIDRUG RESISTANCE PROTEIN"/>
    <property type="match status" value="1"/>
</dbReference>
<dbReference type="GO" id="GO:0042910">
    <property type="term" value="F:xenobiotic transmembrane transporter activity"/>
    <property type="evidence" value="ECO:0007669"/>
    <property type="project" value="InterPro"/>
</dbReference>
<dbReference type="AlphaFoldDB" id="A0A2Z6MDP8"/>
<dbReference type="GO" id="GO:1990961">
    <property type="term" value="P:xenobiotic detoxification by transmembrane export across the plasma membrane"/>
    <property type="evidence" value="ECO:0007669"/>
    <property type="project" value="InterPro"/>
</dbReference>
<sequence length="355" mass="38544">MERKDENGSSLHSPLLQIISVQKDDTEAVAEQYKKKRVVESERRKDFFEEVKKQLWLAGPLTSVSLLNFGIQIISVMFVGHLGELPLSGASMATSFTSVTGISVLFSPSCAKTWTGFSKEALHNIPSFLRLAIPSAAMVCLEMWSFEMVVLLSGLLPNPKLETSVFSICLNTAETFWMISFGFSGAVSTRVSNELGAAHPSAARLAVHVVLVLALIEGTLVGTVMILIRNIWAYAYSNEIEVVEYVAKMLPILAVSHFLDGLQCVLSGAVRGCGWQEIGAIINLGSYYAVGIPSAIVLAFVLCIGGKGLWLGMICALGVQVVSLVIITLRTDWEQEAKKAIDRVHDSMTLESTVS</sequence>
<keyword evidence="3 6" id="KW-0812">Transmembrane</keyword>
<evidence type="ECO:0000256" key="2">
    <source>
        <dbReference type="ARBA" id="ARBA00010199"/>
    </source>
</evidence>
<dbReference type="InterPro" id="IPR045069">
    <property type="entry name" value="MATE_euk"/>
</dbReference>
<dbReference type="CDD" id="cd13132">
    <property type="entry name" value="MATE_eukaryotic"/>
    <property type="match status" value="1"/>
</dbReference>
<evidence type="ECO:0000256" key="3">
    <source>
        <dbReference type="ARBA" id="ARBA00022692"/>
    </source>
</evidence>
<proteinExistence type="inferred from homology"/>
<organism evidence="7 8">
    <name type="scientific">Trifolium subterraneum</name>
    <name type="common">Subterranean clover</name>
    <dbReference type="NCBI Taxonomy" id="3900"/>
    <lineage>
        <taxon>Eukaryota</taxon>
        <taxon>Viridiplantae</taxon>
        <taxon>Streptophyta</taxon>
        <taxon>Embryophyta</taxon>
        <taxon>Tracheophyta</taxon>
        <taxon>Spermatophyta</taxon>
        <taxon>Magnoliopsida</taxon>
        <taxon>eudicotyledons</taxon>
        <taxon>Gunneridae</taxon>
        <taxon>Pentapetalae</taxon>
        <taxon>rosids</taxon>
        <taxon>fabids</taxon>
        <taxon>Fabales</taxon>
        <taxon>Fabaceae</taxon>
        <taxon>Papilionoideae</taxon>
        <taxon>50 kb inversion clade</taxon>
        <taxon>NPAAA clade</taxon>
        <taxon>Hologalegina</taxon>
        <taxon>IRL clade</taxon>
        <taxon>Trifolieae</taxon>
        <taxon>Trifolium</taxon>
    </lineage>
</organism>
<comment type="subcellular location">
    <subcellularLocation>
        <location evidence="1">Membrane</location>
        <topology evidence="1">Multi-pass membrane protein</topology>
    </subcellularLocation>
</comment>
<evidence type="ECO:0000313" key="7">
    <source>
        <dbReference type="EMBL" id="GAU12839.1"/>
    </source>
</evidence>
<evidence type="ECO:0000256" key="1">
    <source>
        <dbReference type="ARBA" id="ARBA00004141"/>
    </source>
</evidence>
<feature type="transmembrane region" description="Helical" evidence="6">
    <location>
        <begin position="281"/>
        <end position="302"/>
    </location>
</feature>
<evidence type="ECO:0008006" key="9">
    <source>
        <dbReference type="Google" id="ProtNLM"/>
    </source>
</evidence>
<gene>
    <name evidence="7" type="ORF">TSUD_73260</name>
</gene>
<protein>
    <recommendedName>
        <fullName evidence="9">Protein DETOXIFICATION</fullName>
    </recommendedName>
</protein>
<reference evidence="8" key="1">
    <citation type="journal article" date="2017" name="Front. Plant Sci.">
        <title>Climate Clever Clovers: New Paradigm to Reduce the Environmental Footprint of Ruminants by Breeding Low Methanogenic Forages Utilizing Haplotype Variation.</title>
        <authorList>
            <person name="Kaur P."/>
            <person name="Appels R."/>
            <person name="Bayer P.E."/>
            <person name="Keeble-Gagnere G."/>
            <person name="Wang J."/>
            <person name="Hirakawa H."/>
            <person name="Shirasawa K."/>
            <person name="Vercoe P."/>
            <person name="Stefanova K."/>
            <person name="Durmic Z."/>
            <person name="Nichols P."/>
            <person name="Revell C."/>
            <person name="Isobe S.N."/>
            <person name="Edwards D."/>
            <person name="Erskine W."/>
        </authorList>
    </citation>
    <scope>NUCLEOTIDE SEQUENCE [LARGE SCALE GENOMIC DNA]</scope>
    <source>
        <strain evidence="8">cv. Daliak</strain>
    </source>
</reference>
<feature type="transmembrane region" description="Helical" evidence="6">
    <location>
        <begin position="85"/>
        <end position="107"/>
    </location>
</feature>
<feature type="transmembrane region" description="Helical" evidence="6">
    <location>
        <begin position="308"/>
        <end position="329"/>
    </location>
</feature>
<comment type="similarity">
    <text evidence="2">Belongs to the multi antimicrobial extrusion (MATE) (TC 2.A.66.1) family.</text>
</comment>
<keyword evidence="4 6" id="KW-1133">Transmembrane helix</keyword>
<accession>A0A2Z6MDP8</accession>
<keyword evidence="5 6" id="KW-0472">Membrane</keyword>